<keyword evidence="2" id="KW-1185">Reference proteome</keyword>
<gene>
    <name evidence="1" type="ORF">QPK29_032100</name>
</gene>
<evidence type="ECO:0000313" key="1">
    <source>
        <dbReference type="EMBL" id="MFJ1472381.1"/>
    </source>
</evidence>
<protein>
    <submittedName>
        <fullName evidence="1">FliM/FliN family flagellar motor C-terminal domain-containing protein</fullName>
    </submittedName>
</protein>
<proteinExistence type="predicted"/>
<sequence>MSALVARPFRLLGEGAVRAVRTALMQAVSAWTADWGLAPALVDVDVHRAWDGTSARALAWNHGAQSNGRRAWLAVGPDVATGLQQMMFPADPSYGPVGSATPALAAAGALQALDALLDALLRTSLSSQHNVPRCGAAVPATSWEYGSGALVARLAFGSRHFHVLLDGPAVQALVPPAAPLPALRAVDVAAGVADVPVSLRLQAGTARVGVGALLSLAPGDVIRLDKQADAPLTLASMSSHPLFHAYLGRCRDEVAVELVQSHTPVGEVQ</sequence>
<organism evidence="1 2">
    <name type="scientific">Massilia orientalis</name>
    <dbReference type="NCBI Taxonomy" id="3050128"/>
    <lineage>
        <taxon>Bacteria</taxon>
        <taxon>Pseudomonadati</taxon>
        <taxon>Pseudomonadota</taxon>
        <taxon>Betaproteobacteria</taxon>
        <taxon>Burkholderiales</taxon>
        <taxon>Oxalobacteraceae</taxon>
        <taxon>Telluria group</taxon>
        <taxon>Massilia</taxon>
    </lineage>
</organism>
<keyword evidence="1" id="KW-0969">Cilium</keyword>
<keyword evidence="1" id="KW-0966">Cell projection</keyword>
<dbReference type="Proteomes" id="UP001168096">
    <property type="component" value="Unassembled WGS sequence"/>
</dbReference>
<reference evidence="1" key="1">
    <citation type="submission" date="2024-11" db="EMBL/GenBank/DDBJ databases">
        <title>Description of Massilia orientalis sp. nov., isolated from rhizosphere soil of Ageratina adenophora.</title>
        <authorList>
            <person name="Wang Y."/>
        </authorList>
    </citation>
    <scope>NUCLEOTIDE SEQUENCE</scope>
    <source>
        <strain evidence="1">YIM B02787</strain>
    </source>
</reference>
<comment type="caution">
    <text evidence="1">The sequence shown here is derived from an EMBL/GenBank/DDBJ whole genome shotgun (WGS) entry which is preliminary data.</text>
</comment>
<name>A0ACC7MRE0_9BURK</name>
<evidence type="ECO:0000313" key="2">
    <source>
        <dbReference type="Proteomes" id="UP001168096"/>
    </source>
</evidence>
<accession>A0ACC7MRE0</accession>
<dbReference type="EMBL" id="JASNRB020000044">
    <property type="protein sequence ID" value="MFJ1472381.1"/>
    <property type="molecule type" value="Genomic_DNA"/>
</dbReference>
<keyword evidence="1" id="KW-0282">Flagellum</keyword>